<keyword evidence="1" id="KW-0472">Membrane</keyword>
<evidence type="ECO:0000313" key="2">
    <source>
        <dbReference type="EMBL" id="SVA44952.1"/>
    </source>
</evidence>
<keyword evidence="1" id="KW-0812">Transmembrane</keyword>
<sequence length="91" mass="10744">MKKLYDKFMDLNIKSARAKAERRGLSFNEENFIKKQEAVLPILFFYGLTMLLGFILPDVITLVPSWIFFVILFGLILRGVNHYFGWIRIEK</sequence>
<reference evidence="2" key="1">
    <citation type="submission" date="2018-05" db="EMBL/GenBank/DDBJ databases">
        <authorList>
            <person name="Lanie J.A."/>
            <person name="Ng W.-L."/>
            <person name="Kazmierczak K.M."/>
            <person name="Andrzejewski T.M."/>
            <person name="Davidsen T.M."/>
            <person name="Wayne K.J."/>
            <person name="Tettelin H."/>
            <person name="Glass J.I."/>
            <person name="Rusch D."/>
            <person name="Podicherti R."/>
            <person name="Tsui H.-C.T."/>
            <person name="Winkler M.E."/>
        </authorList>
    </citation>
    <scope>NUCLEOTIDE SEQUENCE</scope>
</reference>
<proteinExistence type="predicted"/>
<evidence type="ECO:0000256" key="1">
    <source>
        <dbReference type="SAM" id="Phobius"/>
    </source>
</evidence>
<keyword evidence="1" id="KW-1133">Transmembrane helix</keyword>
<feature type="transmembrane region" description="Helical" evidence="1">
    <location>
        <begin position="38"/>
        <end position="56"/>
    </location>
</feature>
<name>A0A381VXK4_9ZZZZ</name>
<gene>
    <name evidence="2" type="ORF">METZ01_LOCUS97806</name>
</gene>
<dbReference type="AlphaFoldDB" id="A0A381VXK4"/>
<organism evidence="2">
    <name type="scientific">marine metagenome</name>
    <dbReference type="NCBI Taxonomy" id="408172"/>
    <lineage>
        <taxon>unclassified sequences</taxon>
        <taxon>metagenomes</taxon>
        <taxon>ecological metagenomes</taxon>
    </lineage>
</organism>
<protein>
    <submittedName>
        <fullName evidence="2">Uncharacterized protein</fullName>
    </submittedName>
</protein>
<feature type="transmembrane region" description="Helical" evidence="1">
    <location>
        <begin position="62"/>
        <end position="81"/>
    </location>
</feature>
<accession>A0A381VXK4</accession>
<dbReference type="EMBL" id="UINC01010073">
    <property type="protein sequence ID" value="SVA44952.1"/>
    <property type="molecule type" value="Genomic_DNA"/>
</dbReference>